<dbReference type="OrthoDB" id="10261361at2759"/>
<feature type="compositionally biased region" description="Polar residues" evidence="1">
    <location>
        <begin position="158"/>
        <end position="173"/>
    </location>
</feature>
<feature type="region of interest" description="Disordered" evidence="1">
    <location>
        <begin position="1699"/>
        <end position="1718"/>
    </location>
</feature>
<feature type="transmembrane region" description="Helical" evidence="2">
    <location>
        <begin position="1132"/>
        <end position="1151"/>
    </location>
</feature>
<name>A0A9N8VE04_9GLOM</name>
<feature type="transmembrane region" description="Helical" evidence="2">
    <location>
        <begin position="1108"/>
        <end position="1126"/>
    </location>
</feature>
<evidence type="ECO:0000256" key="1">
    <source>
        <dbReference type="SAM" id="MobiDB-lite"/>
    </source>
</evidence>
<sequence length="1718" mass="196029">MSRKEPVKPVNDLIRFWNQTANGSNDGPKSPPLRQQTMPNEHPTGVRQGPLGRRSTTPLQTETNDSQTAENASSSKKTFSGMTTSASLTNSSDSDNRPEMEPPGTSFGIINIQTLSTKTDKGRMNWSSLPQPTSSDPLSSPLADTSPAIAALEKIRDSTSPATTGQQDSSTPLASAPLHSTPPAKEKTDLFTRRQSVGQSNVRGPRPQTNRFSKLITKFKSATDSSVTSPKSPDWTSPIGEQRTHELVSPTSPISIGSFEETVTRAFSSDGAFSPPLSPPGVRGYTDERRKTSKYIFDKELPPPPPHAQIDSNRFRSSTSTGNRGVTFFGEALQPTSFTSPFADAHDSELDSNPLRFKHNSDFVTRDSNQRGKADVYYSSIRPPSQTLRSPEKAKSNPFRLSFYKDNDVFGSNDDDDVASSRRVSADPFNNYAKIDDSEFYKVIVGPKGTDSARTSAQVTNSLMLEMNDLNFGTRDFEKSLASTSQFNKTNEEDIAVDNTKTGATRNKSAKHRSMSGLPKSNNRKKENRYTFFPFRNTDSDERENSKNGNDKNGWFNLRIPSRAALSPSNALKSDRHLARSALFSNHDHDLPEYIDTKSKFSLLVPHSLSSTEYRKANHSLPDFTARHKQRVFTEAYKKYNQSVPHLARIDVSGIYESSRADANSITGEDVDMEKITTFSINPYGESENELFKPGAPWIHLPRLDGFIKALPKTEFSDPKEIMTDEEYHYFSNQPKLHCSDMFPPMNLLPDGVALEDLKQNITKASKVGAQARQNDIVEMAVDGILAAEGSAYGIRFMQVEIIRDLFQFLALALVSIGGSFGNWLYTILFTIPNLLSLNLVDVFGNGFAFLLMLFGICLFALYYFRQMTKWDPNTTIEGYESRVWSLRPESSRRASIAMVFVITTLYLPLSKLSFDALFWSATFWPIGNPPDLAPLGPSDIYRDPWDFCYVTSMKKRDLNFAYVIIPVALANLLVLTFWFPIALKRLVDKNLPKVDNFNELGEARHDKEEEYKKMLKHDNCPYNFLYNGYSRKWGAYKTFIMAHKLINILIIVLISKDNCVFRSYSGTTLATIRQLLQIVLMVLLLVNHWRHQPFLYESQNIGEYWSRAGYVVISVLGLFFVLSIGSAQVSGILITVVTCVVTVVVIFYVLQENTKFRHIVKIMKKRLDFSINIYSPKLDFDKHIKRRIWQETWTTLFLTSEQFKMDETAVVAFSTSHYRPPYLLNFNDTVAERHIENLKIIRHIGIRQYTASTAPLPGSLAKLRLRIVDDFVGPDMYYSPEIMNPALKTYFGKAYVIPFPFSVVLVYDEDESIATLTREWEIERYVKQNSDPEIIRRRRIRYMIRALEGKLVLGPCPNDKKEFEKSLESNETRAISSSQPVHYHSGVLQIRRCRRSRWQNYNMNPGFIVTISYNDAEWRDSEGIPQTPHECTVGHEVIGITDDFQLTAQLEKFFADNLKILEKGLTQIEDLMLKYRGYYRDEGRRKEETLTYAFFVNVYDNPNIPLESMPALLMTTENNEKVQSIPESEFPTLIYLYEKMRIVNLSRVHQWWFLFWDDLWRKNSNEIVQLLRRPQDFSPAYRTSICYRPMTRLQLEEFLERRGCWQNGGKSGFLHSGVLNRVYLYLNNVVFNCKNKSLSESGDLSAYQKGGNVVLGRVKWTWKERMMMVKDVVLWRKVNHRSKPFFILQESEYMESDDELSDNSDGLNSASDEDNWL</sequence>
<feature type="compositionally biased region" description="Polar residues" evidence="1">
    <location>
        <begin position="193"/>
        <end position="210"/>
    </location>
</feature>
<dbReference type="EMBL" id="CAJVPI010000006">
    <property type="protein sequence ID" value="CAG8452873.1"/>
    <property type="molecule type" value="Genomic_DNA"/>
</dbReference>
<feature type="region of interest" description="Disordered" evidence="1">
    <location>
        <begin position="492"/>
        <end position="555"/>
    </location>
</feature>
<feature type="compositionally biased region" description="Polar residues" evidence="1">
    <location>
        <begin position="125"/>
        <end position="138"/>
    </location>
</feature>
<feature type="compositionally biased region" description="Polar residues" evidence="1">
    <location>
        <begin position="54"/>
        <end position="93"/>
    </location>
</feature>
<feature type="transmembrane region" description="Helical" evidence="2">
    <location>
        <begin position="1067"/>
        <end position="1087"/>
    </location>
</feature>
<keyword evidence="2" id="KW-1133">Transmembrane helix</keyword>
<keyword evidence="2" id="KW-0472">Membrane</keyword>
<feature type="transmembrane region" description="Helical" evidence="2">
    <location>
        <begin position="1035"/>
        <end position="1055"/>
    </location>
</feature>
<gene>
    <name evidence="3" type="ORF">PBRASI_LOCUS139</name>
</gene>
<dbReference type="Proteomes" id="UP000789739">
    <property type="component" value="Unassembled WGS sequence"/>
</dbReference>
<organism evidence="3 4">
    <name type="scientific">Paraglomus brasilianum</name>
    <dbReference type="NCBI Taxonomy" id="144538"/>
    <lineage>
        <taxon>Eukaryota</taxon>
        <taxon>Fungi</taxon>
        <taxon>Fungi incertae sedis</taxon>
        <taxon>Mucoromycota</taxon>
        <taxon>Glomeromycotina</taxon>
        <taxon>Glomeromycetes</taxon>
        <taxon>Paraglomerales</taxon>
        <taxon>Paraglomeraceae</taxon>
        <taxon>Paraglomus</taxon>
    </lineage>
</organism>
<feature type="transmembrane region" description="Helical" evidence="2">
    <location>
        <begin position="844"/>
        <end position="865"/>
    </location>
</feature>
<feature type="transmembrane region" description="Helical" evidence="2">
    <location>
        <begin position="961"/>
        <end position="984"/>
    </location>
</feature>
<proteinExistence type="predicted"/>
<evidence type="ECO:0000256" key="2">
    <source>
        <dbReference type="SAM" id="Phobius"/>
    </source>
</evidence>
<protein>
    <submittedName>
        <fullName evidence="3">4534_t:CDS:1</fullName>
    </submittedName>
</protein>
<feature type="transmembrane region" description="Helical" evidence="2">
    <location>
        <begin position="806"/>
        <end position="832"/>
    </location>
</feature>
<feature type="region of interest" description="Disordered" evidence="1">
    <location>
        <begin position="1"/>
        <end position="210"/>
    </location>
</feature>
<comment type="caution">
    <text evidence="3">The sequence shown here is derived from an EMBL/GenBank/DDBJ whole genome shotgun (WGS) entry which is preliminary data.</text>
</comment>
<accession>A0A9N8VE04</accession>
<keyword evidence="2" id="KW-0812">Transmembrane</keyword>
<feature type="compositionally biased region" description="Polar residues" evidence="1">
    <location>
        <begin position="310"/>
        <end position="319"/>
    </location>
</feature>
<feature type="compositionally biased region" description="Basic and acidic residues" evidence="1">
    <location>
        <begin position="538"/>
        <end position="550"/>
    </location>
</feature>
<feature type="compositionally biased region" description="Polar residues" evidence="1">
    <location>
        <begin position="17"/>
        <end position="39"/>
    </location>
</feature>
<feature type="transmembrane region" description="Helical" evidence="2">
    <location>
        <begin position="895"/>
        <end position="915"/>
    </location>
</feature>
<evidence type="ECO:0000313" key="4">
    <source>
        <dbReference type="Proteomes" id="UP000789739"/>
    </source>
</evidence>
<keyword evidence="4" id="KW-1185">Reference proteome</keyword>
<reference evidence="3" key="1">
    <citation type="submission" date="2021-06" db="EMBL/GenBank/DDBJ databases">
        <authorList>
            <person name="Kallberg Y."/>
            <person name="Tangrot J."/>
            <person name="Rosling A."/>
        </authorList>
    </citation>
    <scope>NUCLEOTIDE SEQUENCE</scope>
    <source>
        <strain evidence="3">BR232B</strain>
    </source>
</reference>
<feature type="region of interest" description="Disordered" evidence="1">
    <location>
        <begin position="297"/>
        <end position="319"/>
    </location>
</feature>
<evidence type="ECO:0000313" key="3">
    <source>
        <dbReference type="EMBL" id="CAG8452873.1"/>
    </source>
</evidence>